<dbReference type="PATRIC" id="fig|1299334.3.peg.1526"/>
<sequence>MSGDIDVDGDLADGLRLAWAGARQSNNRHRTGRISWRDKTRAVLVAASLGALGAPPARPPLRRG</sequence>
<gene>
    <name evidence="1" type="ORF">I553_2034</name>
</gene>
<reference evidence="1" key="1">
    <citation type="submission" date="2014-01" db="EMBL/GenBank/DDBJ databases">
        <authorList>
            <person name="Brown-Elliot B."/>
            <person name="Wallace R."/>
            <person name="Lenaerts A."/>
            <person name="Ordway D."/>
            <person name="DeGroote M.A."/>
            <person name="Parker T."/>
            <person name="Sizemore C."/>
            <person name="Tallon L.J."/>
            <person name="Sadzewicz L.K."/>
            <person name="Sengamalay N."/>
            <person name="Fraser C.M."/>
            <person name="Hine E."/>
            <person name="Shefchek K.A."/>
            <person name="Das S.P."/>
            <person name="Tettelin H."/>
        </authorList>
    </citation>
    <scope>NUCLEOTIDE SEQUENCE [LARGE SCALE GENOMIC DNA]</scope>
    <source>
        <strain evidence="1">4042</strain>
    </source>
</reference>
<name>X8DLD8_MYCXE</name>
<proteinExistence type="predicted"/>
<organism evidence="1">
    <name type="scientific">Mycobacterium xenopi 4042</name>
    <dbReference type="NCBI Taxonomy" id="1299334"/>
    <lineage>
        <taxon>Bacteria</taxon>
        <taxon>Bacillati</taxon>
        <taxon>Actinomycetota</taxon>
        <taxon>Actinomycetes</taxon>
        <taxon>Mycobacteriales</taxon>
        <taxon>Mycobacteriaceae</taxon>
        <taxon>Mycobacterium</taxon>
    </lineage>
</organism>
<accession>X8DLD8</accession>
<comment type="caution">
    <text evidence="1">The sequence shown here is derived from an EMBL/GenBank/DDBJ whole genome shotgun (WGS) entry which is preliminary data.</text>
</comment>
<dbReference type="EMBL" id="JAOB01000013">
    <property type="protein sequence ID" value="EUA68846.1"/>
    <property type="molecule type" value="Genomic_DNA"/>
</dbReference>
<protein>
    <submittedName>
        <fullName evidence="1">Uncharacterized protein</fullName>
    </submittedName>
</protein>
<evidence type="ECO:0000313" key="1">
    <source>
        <dbReference type="EMBL" id="EUA68846.1"/>
    </source>
</evidence>
<dbReference type="AlphaFoldDB" id="X8DLD8"/>